<keyword evidence="8" id="KW-1185">Reference proteome</keyword>
<reference evidence="7 8" key="1">
    <citation type="submission" date="2017-09" db="EMBL/GenBank/DDBJ databases">
        <title>Genomics of the genus Arcobacter.</title>
        <authorList>
            <person name="Perez-Cataluna A."/>
            <person name="Figueras M.J."/>
            <person name="Salas-Masso N."/>
        </authorList>
    </citation>
    <scope>NUCLEOTIDE SEQUENCE [LARGE SCALE GENOMIC DNA]</scope>
    <source>
        <strain evidence="7 8">CECT 7834</strain>
    </source>
</reference>
<keyword evidence="6" id="KW-0411">Iron-sulfur</keyword>
<evidence type="ECO:0000256" key="4">
    <source>
        <dbReference type="ARBA" id="ARBA00022723"/>
    </source>
</evidence>
<evidence type="ECO:0000256" key="1">
    <source>
        <dbReference type="ARBA" id="ARBA00001966"/>
    </source>
</evidence>
<accession>A0A6M8NPL8</accession>
<keyword evidence="2" id="KW-0004">4Fe-4S</keyword>
<dbReference type="GO" id="GO:0046872">
    <property type="term" value="F:metal ion binding"/>
    <property type="evidence" value="ECO:0007669"/>
    <property type="project" value="UniProtKB-KW"/>
</dbReference>
<name>A0A6M8NPL8_9BACT</name>
<comment type="cofactor">
    <cofactor evidence="1">
        <name>[4Fe-4S] cluster</name>
        <dbReference type="ChEBI" id="CHEBI:49883"/>
    </cofactor>
</comment>
<proteinExistence type="predicted"/>
<dbReference type="GO" id="GO:0003824">
    <property type="term" value="F:catalytic activity"/>
    <property type="evidence" value="ECO:0007669"/>
    <property type="project" value="InterPro"/>
</dbReference>
<evidence type="ECO:0000313" key="7">
    <source>
        <dbReference type="EMBL" id="RXI37877.1"/>
    </source>
</evidence>
<dbReference type="PANTHER" id="PTHR43787">
    <property type="entry name" value="FEMO COFACTOR BIOSYNTHESIS PROTEIN NIFB-RELATED"/>
    <property type="match status" value="1"/>
</dbReference>
<keyword evidence="3" id="KW-0949">S-adenosyl-L-methionine</keyword>
<dbReference type="Proteomes" id="UP000290378">
    <property type="component" value="Unassembled WGS sequence"/>
</dbReference>
<dbReference type="GO" id="GO:0051539">
    <property type="term" value="F:4 iron, 4 sulfur cluster binding"/>
    <property type="evidence" value="ECO:0007669"/>
    <property type="project" value="UniProtKB-KW"/>
</dbReference>
<dbReference type="SUPFAM" id="SSF102114">
    <property type="entry name" value="Radical SAM enzymes"/>
    <property type="match status" value="1"/>
</dbReference>
<sequence length="306" mass="35195">MSYSNSIIFGPIPSRRFGISLGIDLSPSKKQCNFDCLYCELEGAKTVDKMDIYPSVEEIIKAIKENFLKHPKIDVITITCNGEPTLYPKLDELVDEINKIKGNTKTLILSNGSTIYKQEVFNTLLKIDIVKLSLDCVSEKCFKKLDRQNSSVEINKIIPAMCEFSKQTKNDLVLEVLFVKDLNDKEEELELLYKSIVSINPKRVDIGTIDRPPAYEVKPVSYEFLEYVANRFQNLNVNIVYKNRPKLIQTYNKEEIISMLKRRPLTIEDIENMFDDDSKIVLDTLFKNKVIQLVNSSGVSFYKYLS</sequence>
<protein>
    <submittedName>
        <fullName evidence="7">Radical SAM protein</fullName>
    </submittedName>
</protein>
<dbReference type="InterPro" id="IPR040084">
    <property type="entry name" value="GTPase_Obg"/>
</dbReference>
<dbReference type="InterPro" id="IPR058240">
    <property type="entry name" value="rSAM_sf"/>
</dbReference>
<evidence type="ECO:0000313" key="8">
    <source>
        <dbReference type="Proteomes" id="UP000290378"/>
    </source>
</evidence>
<dbReference type="InterPro" id="IPR007197">
    <property type="entry name" value="rSAM"/>
</dbReference>
<comment type="caution">
    <text evidence="7">The sequence shown here is derived from an EMBL/GenBank/DDBJ whole genome shotgun (WGS) entry which is preliminary data.</text>
</comment>
<dbReference type="InterPro" id="IPR013785">
    <property type="entry name" value="Aldolase_TIM"/>
</dbReference>
<dbReference type="SFLD" id="SFLDG01083">
    <property type="entry name" value="Uncharacterised_Radical_SAM_Su"/>
    <property type="match status" value="1"/>
</dbReference>
<dbReference type="SFLD" id="SFLDS00029">
    <property type="entry name" value="Radical_SAM"/>
    <property type="match status" value="1"/>
</dbReference>
<dbReference type="Pfam" id="PF04055">
    <property type="entry name" value="Radical_SAM"/>
    <property type="match status" value="1"/>
</dbReference>
<evidence type="ECO:0000256" key="6">
    <source>
        <dbReference type="ARBA" id="ARBA00023014"/>
    </source>
</evidence>
<dbReference type="Gene3D" id="3.20.20.70">
    <property type="entry name" value="Aldolase class I"/>
    <property type="match status" value="1"/>
</dbReference>
<keyword evidence="5" id="KW-0408">Iron</keyword>
<dbReference type="CDD" id="cd01335">
    <property type="entry name" value="Radical_SAM"/>
    <property type="match status" value="1"/>
</dbReference>
<dbReference type="PROSITE" id="PS51918">
    <property type="entry name" value="RADICAL_SAM"/>
    <property type="match status" value="1"/>
</dbReference>
<organism evidence="7 8">
    <name type="scientific">Arcobacter cloacae</name>
    <dbReference type="NCBI Taxonomy" id="1054034"/>
    <lineage>
        <taxon>Bacteria</taxon>
        <taxon>Pseudomonadati</taxon>
        <taxon>Campylobacterota</taxon>
        <taxon>Epsilonproteobacteria</taxon>
        <taxon>Campylobacterales</taxon>
        <taxon>Arcobacteraceae</taxon>
        <taxon>Arcobacter</taxon>
    </lineage>
</organism>
<keyword evidence="4" id="KW-0479">Metal-binding</keyword>
<dbReference type="AlphaFoldDB" id="A0A6M8NPL8"/>
<dbReference type="PANTHER" id="PTHR43787:SF11">
    <property type="entry name" value="UPF0026 PROTEIN SLR1464"/>
    <property type="match status" value="1"/>
</dbReference>
<evidence type="ECO:0000256" key="3">
    <source>
        <dbReference type="ARBA" id="ARBA00022691"/>
    </source>
</evidence>
<evidence type="ECO:0000256" key="2">
    <source>
        <dbReference type="ARBA" id="ARBA00022485"/>
    </source>
</evidence>
<gene>
    <name evidence="7" type="ORF">CP963_11970</name>
</gene>
<dbReference type="RefSeq" id="WP_129014404.1">
    <property type="nucleotide sequence ID" value="NZ_CBCSEI010000022.1"/>
</dbReference>
<evidence type="ECO:0000256" key="5">
    <source>
        <dbReference type="ARBA" id="ARBA00023004"/>
    </source>
</evidence>
<dbReference type="EMBL" id="NXII01000023">
    <property type="protein sequence ID" value="RXI37877.1"/>
    <property type="molecule type" value="Genomic_DNA"/>
</dbReference>